<protein>
    <submittedName>
        <fullName evidence="2">IS3 family transposase</fullName>
    </submittedName>
</protein>
<dbReference type="Gene3D" id="3.30.420.10">
    <property type="entry name" value="Ribonuclease H-like superfamily/Ribonuclease H"/>
    <property type="match status" value="1"/>
</dbReference>
<dbReference type="NCBIfam" id="NF033516">
    <property type="entry name" value="transpos_IS3"/>
    <property type="match status" value="1"/>
</dbReference>
<dbReference type="Pfam" id="PF13276">
    <property type="entry name" value="HTH_21"/>
    <property type="match status" value="1"/>
</dbReference>
<name>A0A4D7C5H5_9SPHN</name>
<dbReference type="InterPro" id="IPR009057">
    <property type="entry name" value="Homeodomain-like_sf"/>
</dbReference>
<reference evidence="3" key="1">
    <citation type="submission" date="2019-04" db="EMBL/GenBank/DDBJ databases">
        <title>Complete genome sequence of Sphingomonas sp. W1-2-3.</title>
        <authorList>
            <person name="Im W.T."/>
        </authorList>
    </citation>
    <scope>NUCLEOTIDE SEQUENCE [LARGE SCALE GENOMIC DNA]</scope>
    <source>
        <strain evidence="3">W1-2-3</strain>
    </source>
</reference>
<dbReference type="Pfam" id="PF13683">
    <property type="entry name" value="rve_3"/>
    <property type="match status" value="1"/>
</dbReference>
<dbReference type="InterPro" id="IPR001584">
    <property type="entry name" value="Integrase_cat-core"/>
</dbReference>
<dbReference type="InterPro" id="IPR012337">
    <property type="entry name" value="RNaseH-like_sf"/>
</dbReference>
<accession>A0A4D7C5H5</accession>
<dbReference type="GO" id="GO:0003677">
    <property type="term" value="F:DNA binding"/>
    <property type="evidence" value="ECO:0007669"/>
    <property type="project" value="InterPro"/>
</dbReference>
<dbReference type="PANTHER" id="PTHR47515">
    <property type="entry name" value="LOW CALCIUM RESPONSE LOCUS PROTEIN T"/>
    <property type="match status" value="1"/>
</dbReference>
<dbReference type="SUPFAM" id="SSF46689">
    <property type="entry name" value="Homeodomain-like"/>
    <property type="match status" value="1"/>
</dbReference>
<dbReference type="SUPFAM" id="SSF53098">
    <property type="entry name" value="Ribonuclease H-like"/>
    <property type="match status" value="1"/>
</dbReference>
<dbReference type="EMBL" id="CP039704">
    <property type="protein sequence ID" value="QCI80371.1"/>
    <property type="molecule type" value="Genomic_DNA"/>
</dbReference>
<dbReference type="InterPro" id="IPR048020">
    <property type="entry name" value="Transpos_IS3"/>
</dbReference>
<dbReference type="PROSITE" id="PS50994">
    <property type="entry name" value="INTEGRASE"/>
    <property type="match status" value="1"/>
</dbReference>
<dbReference type="GO" id="GO:0015074">
    <property type="term" value="P:DNA integration"/>
    <property type="evidence" value="ECO:0007669"/>
    <property type="project" value="InterPro"/>
</dbReference>
<proteinExistence type="predicted"/>
<evidence type="ECO:0000313" key="3">
    <source>
        <dbReference type="Proteomes" id="UP000298714"/>
    </source>
</evidence>
<dbReference type="PANTHER" id="PTHR47515:SF1">
    <property type="entry name" value="BLR2054 PROTEIN"/>
    <property type="match status" value="1"/>
</dbReference>
<feature type="domain" description="Integrase catalytic" evidence="1">
    <location>
        <begin position="198"/>
        <end position="359"/>
    </location>
</feature>
<gene>
    <name evidence="2" type="ORF">E6W36_15195</name>
</gene>
<sequence length="374" mass="42683">MKQSRFNEEQIIAILKEQEGGMPTAEVCRRHGISSATFYKWKSKFGGLEVSEARRLRTLEEENSRLKKLLAEAMLDNAVLKDLASKMVTPGAKREAVAHAREHHGVSERRACALVGVSRRVIRYEPTRPDDGALRQRLRDLAAERRRFGYRRLGYLLAREGITPNHKKLLRIYREEGLRVRRRGGRKRALGTRRPMVLPDGPNQRWSLDFVSDSLICGRRFRILCVVDDYTRECLALVADTSLSGPRVARELTGLMGMRGKPHTVVSDNGTELTSSAILRWSQERRVEWHYIAPGKPMQNGFVESFNGRLRDECLNETLFTSLAHARFVLAAWRHDYNTVRPHSKLGGKTPAEIAGQRVWGMPQTRCHPIKQPS</sequence>
<organism evidence="2 3">
    <name type="scientific">Hankyongella ginsenosidimutans</name>
    <dbReference type="NCBI Taxonomy" id="1763828"/>
    <lineage>
        <taxon>Bacteria</taxon>
        <taxon>Pseudomonadati</taxon>
        <taxon>Pseudomonadota</taxon>
        <taxon>Alphaproteobacteria</taxon>
        <taxon>Sphingomonadales</taxon>
        <taxon>Sphingomonadaceae</taxon>
        <taxon>Hankyongella</taxon>
    </lineage>
</organism>
<dbReference type="GO" id="GO:0006313">
    <property type="term" value="P:DNA transposition"/>
    <property type="evidence" value="ECO:0007669"/>
    <property type="project" value="InterPro"/>
</dbReference>
<dbReference type="InterPro" id="IPR025948">
    <property type="entry name" value="HTH-like_dom"/>
</dbReference>
<dbReference type="AlphaFoldDB" id="A0A4D7C5H5"/>
<dbReference type="Proteomes" id="UP000298714">
    <property type="component" value="Chromosome"/>
</dbReference>
<keyword evidence="3" id="KW-1185">Reference proteome</keyword>
<dbReference type="GO" id="GO:0004803">
    <property type="term" value="F:transposase activity"/>
    <property type="evidence" value="ECO:0007669"/>
    <property type="project" value="InterPro"/>
</dbReference>
<dbReference type="KEGG" id="hgn:E6W36_15195"/>
<dbReference type="Pfam" id="PF01527">
    <property type="entry name" value="HTH_Tnp_1"/>
    <property type="match status" value="1"/>
</dbReference>
<evidence type="ECO:0000259" key="1">
    <source>
        <dbReference type="PROSITE" id="PS50994"/>
    </source>
</evidence>
<dbReference type="InterPro" id="IPR036397">
    <property type="entry name" value="RNaseH_sf"/>
</dbReference>
<evidence type="ECO:0000313" key="2">
    <source>
        <dbReference type="EMBL" id="QCI80371.1"/>
    </source>
</evidence>
<dbReference type="InterPro" id="IPR002514">
    <property type="entry name" value="Transposase_8"/>
</dbReference>